<dbReference type="SUPFAM" id="SSF53474">
    <property type="entry name" value="alpha/beta-Hydrolases"/>
    <property type="match status" value="1"/>
</dbReference>
<dbReference type="InterPro" id="IPR002925">
    <property type="entry name" value="Dienelactn_hydro"/>
</dbReference>
<dbReference type="GO" id="GO:0016787">
    <property type="term" value="F:hydrolase activity"/>
    <property type="evidence" value="ECO:0007669"/>
    <property type="project" value="UniProtKB-KW"/>
</dbReference>
<dbReference type="InterPro" id="IPR051049">
    <property type="entry name" value="Dienelactone_hydrolase-like"/>
</dbReference>
<sequence length="233" mass="25293">MSRTISLTVKDSVMNAYVAVPHGGGPFPAVIIFHDAFGVNADMRGVADKLGREGIVAVVPELFHRTAPAGFEARYYQHSIAMPHVTATRHEQIVDDMQATLKWLSSQENVNENNIGTLGFSIGGRLSFIANSIVKLGASVSVYGGQLDKELDRVSKLRGAQLLVWAGRDEYIPATQSGAVIDAMRSANRDFVNLEFAHAGHGFFFDGHPSYDAGASKQAWGVIKEFLKHHLSA</sequence>
<protein>
    <submittedName>
        <fullName evidence="2">Dienelactone hydrolase family protein</fullName>
    </submittedName>
</protein>
<evidence type="ECO:0000313" key="3">
    <source>
        <dbReference type="Proteomes" id="UP000239872"/>
    </source>
</evidence>
<dbReference type="Pfam" id="PF01738">
    <property type="entry name" value="DLH"/>
    <property type="match status" value="1"/>
</dbReference>
<dbReference type="Gene3D" id="3.40.50.1820">
    <property type="entry name" value="alpha/beta hydrolase"/>
    <property type="match status" value="1"/>
</dbReference>
<dbReference type="EMBL" id="PPSL01000002">
    <property type="protein sequence ID" value="PQJ11471.1"/>
    <property type="molecule type" value="Genomic_DNA"/>
</dbReference>
<dbReference type="RefSeq" id="WP_105038351.1">
    <property type="nucleotide sequence ID" value="NZ_PPSL01000002.1"/>
</dbReference>
<name>A0A2S7SXW3_9BACT</name>
<dbReference type="OrthoDB" id="3668964at2"/>
<dbReference type="PANTHER" id="PTHR46623">
    <property type="entry name" value="CARBOXYMETHYLENEBUTENOLIDASE-RELATED"/>
    <property type="match status" value="1"/>
</dbReference>
<dbReference type="AlphaFoldDB" id="A0A2S7SXW3"/>
<gene>
    <name evidence="2" type="ORF">CJD36_006625</name>
</gene>
<organism evidence="2 3">
    <name type="scientific">Flavipsychrobacter stenotrophus</name>
    <dbReference type="NCBI Taxonomy" id="2077091"/>
    <lineage>
        <taxon>Bacteria</taxon>
        <taxon>Pseudomonadati</taxon>
        <taxon>Bacteroidota</taxon>
        <taxon>Chitinophagia</taxon>
        <taxon>Chitinophagales</taxon>
        <taxon>Chitinophagaceae</taxon>
        <taxon>Flavipsychrobacter</taxon>
    </lineage>
</organism>
<dbReference type="Proteomes" id="UP000239872">
    <property type="component" value="Unassembled WGS sequence"/>
</dbReference>
<dbReference type="PANTHER" id="PTHR46623:SF6">
    <property type="entry name" value="ALPHA_BETA-HYDROLASES SUPERFAMILY PROTEIN"/>
    <property type="match status" value="1"/>
</dbReference>
<feature type="domain" description="Dienelactone hydrolase" evidence="1">
    <location>
        <begin position="14"/>
        <end position="230"/>
    </location>
</feature>
<reference evidence="2 3" key="1">
    <citation type="submission" date="2018-01" db="EMBL/GenBank/DDBJ databases">
        <title>A novel member of the phylum Bacteroidetes isolated from glacier ice.</title>
        <authorList>
            <person name="Liu Q."/>
            <person name="Xin Y.-H."/>
        </authorList>
    </citation>
    <scope>NUCLEOTIDE SEQUENCE [LARGE SCALE GENOMIC DNA]</scope>
    <source>
        <strain evidence="2 3">RB1R16</strain>
    </source>
</reference>
<evidence type="ECO:0000259" key="1">
    <source>
        <dbReference type="Pfam" id="PF01738"/>
    </source>
</evidence>
<keyword evidence="2" id="KW-0378">Hydrolase</keyword>
<keyword evidence="3" id="KW-1185">Reference proteome</keyword>
<accession>A0A2S7SXW3</accession>
<dbReference type="InterPro" id="IPR029058">
    <property type="entry name" value="AB_hydrolase_fold"/>
</dbReference>
<evidence type="ECO:0000313" key="2">
    <source>
        <dbReference type="EMBL" id="PQJ11471.1"/>
    </source>
</evidence>
<proteinExistence type="predicted"/>
<comment type="caution">
    <text evidence="2">The sequence shown here is derived from an EMBL/GenBank/DDBJ whole genome shotgun (WGS) entry which is preliminary data.</text>
</comment>